<protein>
    <submittedName>
        <fullName evidence="7">Putative iron-sulfur cluster binding protein</fullName>
    </submittedName>
</protein>
<keyword evidence="2" id="KW-0963">Cytoplasm</keyword>
<organism evidence="7 8">
    <name type="scientific">Leptospirillum ferrooxidans (strain C2-3)</name>
    <dbReference type="NCBI Taxonomy" id="1162668"/>
    <lineage>
        <taxon>Bacteria</taxon>
        <taxon>Pseudomonadati</taxon>
        <taxon>Nitrospirota</taxon>
        <taxon>Nitrospiria</taxon>
        <taxon>Nitrospirales</taxon>
        <taxon>Nitrospiraceae</taxon>
        <taxon>Leptospirillum</taxon>
    </lineage>
</organism>
<evidence type="ECO:0000256" key="5">
    <source>
        <dbReference type="ARBA" id="ARBA00023002"/>
    </source>
</evidence>
<name>I0IL35_LEPFC</name>
<dbReference type="Proteomes" id="UP000007382">
    <property type="component" value="Chromosome"/>
</dbReference>
<dbReference type="InterPro" id="IPR017896">
    <property type="entry name" value="4Fe4S_Fe-S-bd"/>
</dbReference>
<keyword evidence="8" id="KW-1185">Reference proteome</keyword>
<dbReference type="eggNOG" id="COG1600">
    <property type="taxonomic scope" value="Bacteria"/>
</dbReference>
<dbReference type="HOGENOM" id="CLU_030790_0_1_0"/>
<keyword evidence="1" id="KW-0004">4Fe-4S</keyword>
<dbReference type="STRING" id="1162668.LFE_0262"/>
<keyword evidence="1" id="KW-0479">Metal-binding</keyword>
<dbReference type="GO" id="GO:0052693">
    <property type="term" value="F:epoxyqueuosine reductase activity"/>
    <property type="evidence" value="ECO:0007669"/>
    <property type="project" value="TreeGrafter"/>
</dbReference>
<dbReference type="InterPro" id="IPR013542">
    <property type="entry name" value="QueG_DUF1730"/>
</dbReference>
<dbReference type="PATRIC" id="fig|1162668.3.peg.303"/>
<evidence type="ECO:0000256" key="4">
    <source>
        <dbReference type="ARBA" id="ARBA00022785"/>
    </source>
</evidence>
<evidence type="ECO:0000256" key="2">
    <source>
        <dbReference type="ARBA" id="ARBA00022490"/>
    </source>
</evidence>
<keyword evidence="1" id="KW-0408">Iron</keyword>
<evidence type="ECO:0000313" key="8">
    <source>
        <dbReference type="Proteomes" id="UP000007382"/>
    </source>
</evidence>
<keyword evidence="3" id="KW-0819">tRNA processing</keyword>
<dbReference type="Pfam" id="PF08331">
    <property type="entry name" value="QueG_DUF1730"/>
    <property type="match status" value="1"/>
</dbReference>
<dbReference type="PROSITE" id="PS51379">
    <property type="entry name" value="4FE4S_FER_2"/>
    <property type="match status" value="2"/>
</dbReference>
<dbReference type="EMBL" id="AP012342">
    <property type="protein sequence ID" value="BAM05984.1"/>
    <property type="molecule type" value="Genomic_DNA"/>
</dbReference>
<reference evidence="7 8" key="1">
    <citation type="journal article" date="2012" name="J. Bacteriol.">
        <title>Complete Genome Sequence of Leptospirillum ferrooxidans Strain C2-3, Isolated from a Fresh Volcanic Ash Deposit on the Island of Miyake, Japan.</title>
        <authorList>
            <person name="Fujimura R."/>
            <person name="Sato Y."/>
            <person name="Nishizawa T."/>
            <person name="Oshima K."/>
            <person name="Kim S.-W."/>
            <person name="Hattori M."/>
            <person name="Kamijo T."/>
            <person name="Ohta H."/>
        </authorList>
    </citation>
    <scope>NUCLEOTIDE SEQUENCE [LARGE SCALE GENOMIC DNA]</scope>
    <source>
        <strain evidence="7 8">C2-3</strain>
    </source>
</reference>
<dbReference type="Pfam" id="PF13484">
    <property type="entry name" value="Fer4_16"/>
    <property type="match status" value="1"/>
</dbReference>
<evidence type="ECO:0000259" key="6">
    <source>
        <dbReference type="PROSITE" id="PS51379"/>
    </source>
</evidence>
<dbReference type="AlphaFoldDB" id="I0IL35"/>
<dbReference type="SUPFAM" id="SSF46548">
    <property type="entry name" value="alpha-helical ferredoxin"/>
    <property type="match status" value="1"/>
</dbReference>
<sequence length="257" mass="28668">MSFLERNPHRRRSISDGYPGYRTAVLALLPSDKKLPIPETAAIKVRVARYAVGEDYHCVFEERFKSVLNEIRPLLQKGDKPLIKPDHGAILEKSLAQQAGLGRIGRHTLLIHRKMGTRFTIGVLLLKTPFSSWRPPLEDFMPCGSCTLCLDSCPTEAFSGPFRLDARKCLSYLTIESPKSENPGKIPVDVAQNWIFGCDICQEVCPYNAPSGAFSGGEAIVRSPTDLIRLVKENPSLQRAGFPALWKRYEEIRGQSG</sequence>
<keyword evidence="5" id="KW-0560">Oxidoreductase</keyword>
<dbReference type="GO" id="GO:0051539">
    <property type="term" value="F:4 iron, 4 sulfur cluster binding"/>
    <property type="evidence" value="ECO:0007669"/>
    <property type="project" value="UniProtKB-KW"/>
</dbReference>
<dbReference type="Gene3D" id="3.30.70.20">
    <property type="match status" value="1"/>
</dbReference>
<evidence type="ECO:0000256" key="1">
    <source>
        <dbReference type="ARBA" id="ARBA00022485"/>
    </source>
</evidence>
<reference evidence="8" key="2">
    <citation type="submission" date="2012-03" db="EMBL/GenBank/DDBJ databases">
        <title>The complete genome sequence of the pioneer microbe on fresh volcanic deposit, Leptospirillum ferrooxidans strain C2-3.</title>
        <authorList>
            <person name="Fujimura R."/>
            <person name="Sato Y."/>
            <person name="Nishizawa T."/>
            <person name="Nanba K."/>
            <person name="Oshima K."/>
            <person name="Hattori M."/>
            <person name="Kamijo T."/>
            <person name="Ohta H."/>
        </authorList>
    </citation>
    <scope>NUCLEOTIDE SEQUENCE [LARGE SCALE GENOMIC DNA]</scope>
    <source>
        <strain evidence="8">C2-3</strain>
    </source>
</reference>
<evidence type="ECO:0000313" key="7">
    <source>
        <dbReference type="EMBL" id="BAM05984.1"/>
    </source>
</evidence>
<dbReference type="GO" id="GO:0008616">
    <property type="term" value="P:tRNA queuosine(34) biosynthetic process"/>
    <property type="evidence" value="ECO:0007669"/>
    <property type="project" value="UniProtKB-KW"/>
</dbReference>
<dbReference type="PANTHER" id="PTHR30002:SF4">
    <property type="entry name" value="EPOXYQUEUOSINE REDUCTASE"/>
    <property type="match status" value="1"/>
</dbReference>
<gene>
    <name evidence="7" type="ordered locus">LFE_0262</name>
</gene>
<evidence type="ECO:0000256" key="3">
    <source>
        <dbReference type="ARBA" id="ARBA00022694"/>
    </source>
</evidence>
<accession>I0IL35</accession>
<keyword evidence="1" id="KW-0411">Iron-sulfur</keyword>
<dbReference type="KEGG" id="lfc:LFE_0262"/>
<dbReference type="PANTHER" id="PTHR30002">
    <property type="entry name" value="EPOXYQUEUOSINE REDUCTASE"/>
    <property type="match status" value="1"/>
</dbReference>
<proteinExistence type="predicted"/>
<dbReference type="InterPro" id="IPR004453">
    <property type="entry name" value="QueG"/>
</dbReference>
<feature type="domain" description="4Fe-4S ferredoxin-type" evidence="6">
    <location>
        <begin position="133"/>
        <end position="163"/>
    </location>
</feature>
<dbReference type="RefSeq" id="WP_014448477.1">
    <property type="nucleotide sequence ID" value="NC_017094.1"/>
</dbReference>
<feature type="domain" description="4Fe-4S ferredoxin-type" evidence="6">
    <location>
        <begin position="184"/>
        <end position="215"/>
    </location>
</feature>
<keyword evidence="4" id="KW-0671">Queuosine biosynthesis</keyword>
<dbReference type="OrthoDB" id="9784571at2"/>